<dbReference type="eggNOG" id="COG2027">
    <property type="taxonomic scope" value="Bacteria"/>
</dbReference>
<dbReference type="InterPro" id="IPR006311">
    <property type="entry name" value="TAT_signal"/>
</dbReference>
<evidence type="ECO:0000313" key="5">
    <source>
        <dbReference type="Proteomes" id="UP000030021"/>
    </source>
</evidence>
<reference evidence="4 5" key="1">
    <citation type="submission" date="2013-01" db="EMBL/GenBank/DDBJ databases">
        <authorList>
            <person name="Fiebig A."/>
            <person name="Goeker M."/>
            <person name="Klenk H.-P.P."/>
        </authorList>
    </citation>
    <scope>NUCLEOTIDE SEQUENCE [LARGE SCALE GENOMIC DNA]</scope>
    <source>
        <strain evidence="4 5">DSM 17069</strain>
    </source>
</reference>
<dbReference type="PROSITE" id="PS51318">
    <property type="entry name" value="TAT"/>
    <property type="match status" value="1"/>
</dbReference>
<dbReference type="EC" id="3.4.16.4" evidence="4"/>
<dbReference type="EMBL" id="AONH01000016">
    <property type="protein sequence ID" value="KGM86805.1"/>
    <property type="molecule type" value="Genomic_DNA"/>
</dbReference>
<dbReference type="AlphaFoldDB" id="A0A0A0HI37"/>
<dbReference type="Gene3D" id="3.40.710.10">
    <property type="entry name" value="DD-peptidase/beta-lactamase superfamily"/>
    <property type="match status" value="2"/>
</dbReference>
<dbReference type="Gene3D" id="3.50.80.20">
    <property type="entry name" value="D-Ala-D-Ala carboxypeptidase C, peptidase S13"/>
    <property type="match status" value="1"/>
</dbReference>
<protein>
    <submittedName>
        <fullName evidence="4">D-alanyl-D-alanine carboxypeptidase, serine-type, PBP4 family</fullName>
        <ecNumber evidence="4">3.4.16.4</ecNumber>
        <ecNumber evidence="4">3.4.21.-</ecNumber>
    </submittedName>
</protein>
<dbReference type="PANTHER" id="PTHR30023:SF0">
    <property type="entry name" value="PENICILLIN-SENSITIVE CARBOXYPEPTIDASE A"/>
    <property type="match status" value="1"/>
</dbReference>
<dbReference type="STRING" id="215743.ROSMUCSMR3_03682"/>
<keyword evidence="4" id="KW-0121">Carboxypeptidase</keyword>
<evidence type="ECO:0000256" key="2">
    <source>
        <dbReference type="ARBA" id="ARBA00022801"/>
    </source>
</evidence>
<sequence>MTKRISRRYFLGTALAALSGPALAGAPAVSLRPVARPDGGARRAVQRAPAPEALISEANLSGRVGYAVADARTGQLLEAGDATTGLPPASVTKAVTALYALDALGPDHRFGTRLIATGPISGGVLNGDLILAGGGDPTLDTDALAGLAANLAKTGLRELRGRFLVWGGAVPFKRAIDEAQPEHAGYNPALSGLNLNYNRVHFEWKRAGGKYAVTMDARSNRYRPDVTMARMRIADRSVPVYTYKDAGGYDDWTVALGALGNGGARWLPVRKPELYAGEVFATFARSQGIKTGAPQITQNLPGGTALVTHASAPLRDILRDMLKYSTNLTAEMVGLAASAKRRGAVVALDQSARDMNGWAAQALGMSGAALRDHSGLSDRSRLSAAAMAQALARAHGAGLLRPLLRQVDLRDAQGRPNRNHPLKVAAKTGTLHFVSALAGYVTTPQGADLAFAIFTASDSLRARIDPSQDDSPPRRARLECALKAAATGADRALGRGLRRLTGYFRAVGSRRLSAWSARPRCTPSRAPTFSSQRAKCGLSSSVCCCPSQSEHQPQSAISAME</sequence>
<name>A0A0A0HI37_9RHOB</name>
<dbReference type="EC" id="3.4.21.-" evidence="4"/>
<dbReference type="PRINTS" id="PR00922">
    <property type="entry name" value="DADACBPTASE3"/>
</dbReference>
<comment type="similarity">
    <text evidence="1">Belongs to the peptidase S13 family.</text>
</comment>
<dbReference type="GO" id="GO:0006508">
    <property type="term" value="P:proteolysis"/>
    <property type="evidence" value="ECO:0007669"/>
    <property type="project" value="InterPro"/>
</dbReference>
<proteinExistence type="inferred from homology"/>
<accession>A0A0A0HI37</accession>
<keyword evidence="2 4" id="KW-0378">Hydrolase</keyword>
<dbReference type="PATRIC" id="fig|1288298.3.peg.3110"/>
<dbReference type="InterPro" id="IPR012338">
    <property type="entry name" value="Beta-lactam/transpept-like"/>
</dbReference>
<dbReference type="SUPFAM" id="SSF56601">
    <property type="entry name" value="beta-lactamase/transpeptidase-like"/>
    <property type="match status" value="1"/>
</dbReference>
<dbReference type="Proteomes" id="UP000030021">
    <property type="component" value="Unassembled WGS sequence"/>
</dbReference>
<evidence type="ECO:0000313" key="4">
    <source>
        <dbReference type="EMBL" id="KGM86805.1"/>
    </source>
</evidence>
<dbReference type="HOGENOM" id="CLU_536242_0_0_5"/>
<dbReference type="InterPro" id="IPR000667">
    <property type="entry name" value="Peptidase_S13"/>
</dbReference>
<gene>
    <name evidence="4" type="ORF">rosmuc_03099</name>
</gene>
<dbReference type="GO" id="GO:0000270">
    <property type="term" value="P:peptidoglycan metabolic process"/>
    <property type="evidence" value="ECO:0007669"/>
    <property type="project" value="TreeGrafter"/>
</dbReference>
<dbReference type="NCBIfam" id="TIGR00666">
    <property type="entry name" value="PBP4"/>
    <property type="match status" value="1"/>
</dbReference>
<feature type="chain" id="PRO_5001963225" evidence="3">
    <location>
        <begin position="25"/>
        <end position="561"/>
    </location>
</feature>
<evidence type="ECO:0000256" key="1">
    <source>
        <dbReference type="ARBA" id="ARBA00006096"/>
    </source>
</evidence>
<keyword evidence="4" id="KW-0645">Protease</keyword>
<dbReference type="Pfam" id="PF02113">
    <property type="entry name" value="Peptidase_S13"/>
    <property type="match status" value="1"/>
</dbReference>
<dbReference type="GO" id="GO:0009002">
    <property type="term" value="F:serine-type D-Ala-D-Ala carboxypeptidase activity"/>
    <property type="evidence" value="ECO:0007669"/>
    <property type="project" value="UniProtKB-EC"/>
</dbReference>
<keyword evidence="3" id="KW-0732">Signal</keyword>
<organism evidence="4 5">
    <name type="scientific">Roseovarius mucosus DSM 17069</name>
    <dbReference type="NCBI Taxonomy" id="1288298"/>
    <lineage>
        <taxon>Bacteria</taxon>
        <taxon>Pseudomonadati</taxon>
        <taxon>Pseudomonadota</taxon>
        <taxon>Alphaproteobacteria</taxon>
        <taxon>Rhodobacterales</taxon>
        <taxon>Roseobacteraceae</taxon>
        <taxon>Roseovarius</taxon>
    </lineage>
</organism>
<evidence type="ECO:0000256" key="3">
    <source>
        <dbReference type="SAM" id="SignalP"/>
    </source>
</evidence>
<comment type="caution">
    <text evidence="4">The sequence shown here is derived from an EMBL/GenBank/DDBJ whole genome shotgun (WGS) entry which is preliminary data.</text>
</comment>
<feature type="signal peptide" evidence="3">
    <location>
        <begin position="1"/>
        <end position="24"/>
    </location>
</feature>
<dbReference type="PANTHER" id="PTHR30023">
    <property type="entry name" value="D-ALANYL-D-ALANINE CARBOXYPEPTIDASE"/>
    <property type="match status" value="1"/>
</dbReference>